<dbReference type="Proteomes" id="UP000000393">
    <property type="component" value="Chromosome"/>
</dbReference>
<comment type="subunit">
    <text evidence="6">Component of the lipopolysaccharide transport and assembly complex. Interacts with LptD.</text>
</comment>
<dbReference type="GO" id="GO:0015920">
    <property type="term" value="P:lipopolysaccharide transport"/>
    <property type="evidence" value="ECO:0007669"/>
    <property type="project" value="TreeGrafter"/>
</dbReference>
<dbReference type="Gene3D" id="3.30.160.150">
    <property type="entry name" value="Lipoprotein like domain"/>
    <property type="match status" value="1"/>
</dbReference>
<dbReference type="HAMAP" id="MF_01186">
    <property type="entry name" value="LPS_assembly_LptE"/>
    <property type="match status" value="1"/>
</dbReference>
<proteinExistence type="inferred from homology"/>
<dbReference type="STRING" id="105559.Nwat_0452"/>
<dbReference type="AlphaFoldDB" id="D8KAA2"/>
<evidence type="ECO:0000256" key="1">
    <source>
        <dbReference type="ARBA" id="ARBA00022729"/>
    </source>
</evidence>
<keyword evidence="2 6" id="KW-0472">Membrane</keyword>
<evidence type="ECO:0000256" key="6">
    <source>
        <dbReference type="HAMAP-Rule" id="MF_01186"/>
    </source>
</evidence>
<comment type="function">
    <text evidence="6">Together with LptD, is involved in the assembly of lipopolysaccharide (LPS) at the surface of the outer membrane. Required for the proper assembly of LptD. Binds LPS and may serve as the LPS recognition site at the outer membrane.</text>
</comment>
<evidence type="ECO:0000313" key="7">
    <source>
        <dbReference type="EMBL" id="ADJ27417.1"/>
    </source>
</evidence>
<protein>
    <recommendedName>
        <fullName evidence="6">LPS-assembly lipoprotein LptE</fullName>
    </recommendedName>
</protein>
<dbReference type="KEGG" id="nwa:Nwat_0452"/>
<name>D8KAA2_NITWC</name>
<reference evidence="7 8" key="1">
    <citation type="submission" date="2010-06" db="EMBL/GenBank/DDBJ databases">
        <title>Complete sequence of chromosome of Nitrosococcus watsoni C-113.</title>
        <authorList>
            <consortium name="US DOE Joint Genome Institute"/>
            <person name="Lucas S."/>
            <person name="Copeland A."/>
            <person name="Lapidus A."/>
            <person name="Cheng J.-F."/>
            <person name="Bruce D."/>
            <person name="Goodwin L."/>
            <person name="Pitluck S."/>
            <person name="Malfatti S.A."/>
            <person name="Chain P.S.G."/>
            <person name="Land M."/>
            <person name="Hauser L."/>
            <person name="Kyrpides N."/>
            <person name="Ivanova N."/>
            <person name="Cambell M.A."/>
            <person name="Heidelberg J.F."/>
            <person name="Klotz M.G."/>
            <person name="Woyke T."/>
        </authorList>
    </citation>
    <scope>NUCLEOTIDE SEQUENCE [LARGE SCALE GENOMIC DNA]</scope>
    <source>
        <strain evidence="7 8">C-113</strain>
    </source>
</reference>
<organism evidence="7 8">
    <name type="scientific">Nitrosococcus watsoni (strain C-113)</name>
    <dbReference type="NCBI Taxonomy" id="105559"/>
    <lineage>
        <taxon>Bacteria</taxon>
        <taxon>Pseudomonadati</taxon>
        <taxon>Pseudomonadota</taxon>
        <taxon>Gammaproteobacteria</taxon>
        <taxon>Chromatiales</taxon>
        <taxon>Chromatiaceae</taxon>
        <taxon>Nitrosococcus</taxon>
    </lineage>
</organism>
<dbReference type="PANTHER" id="PTHR38098:SF1">
    <property type="entry name" value="LPS-ASSEMBLY LIPOPROTEIN LPTE"/>
    <property type="match status" value="1"/>
</dbReference>
<dbReference type="GO" id="GO:1990351">
    <property type="term" value="C:transporter complex"/>
    <property type="evidence" value="ECO:0007669"/>
    <property type="project" value="TreeGrafter"/>
</dbReference>
<dbReference type="GO" id="GO:0009279">
    <property type="term" value="C:cell outer membrane"/>
    <property type="evidence" value="ECO:0007669"/>
    <property type="project" value="UniProtKB-UniRule"/>
</dbReference>
<dbReference type="GO" id="GO:0043165">
    <property type="term" value="P:Gram-negative-bacterium-type cell outer membrane assembly"/>
    <property type="evidence" value="ECO:0007669"/>
    <property type="project" value="UniProtKB-UniRule"/>
</dbReference>
<gene>
    <name evidence="6" type="primary">lptE</name>
    <name evidence="7" type="ordered locus">Nwat_0452</name>
</gene>
<dbReference type="PANTHER" id="PTHR38098">
    <property type="entry name" value="LPS-ASSEMBLY LIPOPROTEIN LPTE"/>
    <property type="match status" value="1"/>
</dbReference>
<sequence length="171" mass="19231">MVSQWLGRALLLSLVFLVGCGFHLRGDTQLSPLLNQTYLQGIAPYSPLGIGLKRRLEAHGITITSVPEEATALLSITYNQLQRQVLSVESTGKVQEYALKYVLQFQVINPKGEVLLPSQRLELMRQYLFDQSSVISAGEQEKLLRETLENDMVQQILWRLEALPPSHVDEG</sequence>
<keyword evidence="5 7" id="KW-0449">Lipoprotein</keyword>
<dbReference type="eggNOG" id="COG2980">
    <property type="taxonomic scope" value="Bacteria"/>
</dbReference>
<dbReference type="GO" id="GO:0001530">
    <property type="term" value="F:lipopolysaccharide binding"/>
    <property type="evidence" value="ECO:0007669"/>
    <property type="project" value="TreeGrafter"/>
</dbReference>
<dbReference type="HOGENOM" id="CLU_103309_1_1_6"/>
<evidence type="ECO:0000256" key="2">
    <source>
        <dbReference type="ARBA" id="ARBA00023136"/>
    </source>
</evidence>
<keyword evidence="4 6" id="KW-0998">Cell outer membrane</keyword>
<evidence type="ECO:0000313" key="8">
    <source>
        <dbReference type="Proteomes" id="UP000000393"/>
    </source>
</evidence>
<evidence type="ECO:0000256" key="4">
    <source>
        <dbReference type="ARBA" id="ARBA00023237"/>
    </source>
</evidence>
<evidence type="ECO:0000256" key="5">
    <source>
        <dbReference type="ARBA" id="ARBA00023288"/>
    </source>
</evidence>
<comment type="similarity">
    <text evidence="6">Belongs to the LptE lipoprotein family.</text>
</comment>
<dbReference type="EMBL" id="CP002086">
    <property type="protein sequence ID" value="ADJ27417.1"/>
    <property type="molecule type" value="Genomic_DNA"/>
</dbReference>
<accession>D8KAA2</accession>
<keyword evidence="3" id="KW-0564">Palmitate</keyword>
<dbReference type="InterPro" id="IPR007485">
    <property type="entry name" value="LPS_assembly_LptE"/>
</dbReference>
<keyword evidence="8" id="KW-1185">Reference proteome</keyword>
<evidence type="ECO:0000256" key="3">
    <source>
        <dbReference type="ARBA" id="ARBA00023139"/>
    </source>
</evidence>
<dbReference type="OrthoDB" id="7349153at2"/>
<dbReference type="Pfam" id="PF04390">
    <property type="entry name" value="LptE"/>
    <property type="match status" value="1"/>
</dbReference>
<keyword evidence="1" id="KW-0732">Signal</keyword>